<evidence type="ECO:0000256" key="1">
    <source>
        <dbReference type="ARBA" id="ARBA00022723"/>
    </source>
</evidence>
<feature type="domain" description="Mandelate racemase/muconate lactonizing enzyme C-terminal" evidence="4">
    <location>
        <begin position="125"/>
        <end position="230"/>
    </location>
</feature>
<keyword evidence="1" id="KW-0479">Metal-binding</keyword>
<dbReference type="InterPro" id="IPR018110">
    <property type="entry name" value="Mandel_Rmase/mucon_lact_enz_CS"/>
</dbReference>
<evidence type="ECO:0000256" key="3">
    <source>
        <dbReference type="ARBA" id="ARBA00023239"/>
    </source>
</evidence>
<dbReference type="GO" id="GO:0046872">
    <property type="term" value="F:metal ion binding"/>
    <property type="evidence" value="ECO:0007669"/>
    <property type="project" value="UniProtKB-KW"/>
</dbReference>
<dbReference type="InterPro" id="IPR023592">
    <property type="entry name" value="Galactonate_deHydtase"/>
</dbReference>
<dbReference type="GO" id="GO:0034194">
    <property type="term" value="P:D-galactonate catabolic process"/>
    <property type="evidence" value="ECO:0007669"/>
    <property type="project" value="InterPro"/>
</dbReference>
<dbReference type="Gene3D" id="3.20.20.120">
    <property type="entry name" value="Enolase-like C-terminal domain"/>
    <property type="match status" value="1"/>
</dbReference>
<dbReference type="NCBIfam" id="NF010624">
    <property type="entry name" value="PRK14017.1"/>
    <property type="match status" value="1"/>
</dbReference>
<evidence type="ECO:0000313" key="6">
    <source>
        <dbReference type="Proteomes" id="UP000077255"/>
    </source>
</evidence>
<evidence type="ECO:0000259" key="4">
    <source>
        <dbReference type="SMART" id="SM00922"/>
    </source>
</evidence>
<dbReference type="InterPro" id="IPR036849">
    <property type="entry name" value="Enolase-like_C_sf"/>
</dbReference>
<dbReference type="PROSITE" id="PS00908">
    <property type="entry name" value="MR_MLE_1"/>
    <property type="match status" value="1"/>
</dbReference>
<protein>
    <submittedName>
        <fullName evidence="5">Galactonate dehydratase</fullName>
    </submittedName>
</protein>
<dbReference type="STRING" id="445710.ATSB10_27660"/>
<dbReference type="EMBL" id="CP014841">
    <property type="protein sequence ID" value="AND70220.1"/>
    <property type="molecule type" value="Genomic_DNA"/>
</dbReference>
<dbReference type="SFLD" id="SFLDG00179">
    <property type="entry name" value="mandelate_racemase"/>
    <property type="match status" value="1"/>
</dbReference>
<name>A0A160N307_9GAMM</name>
<keyword evidence="6" id="KW-1185">Reference proteome</keyword>
<dbReference type="Proteomes" id="UP000077255">
    <property type="component" value="Chromosome"/>
</dbReference>
<dbReference type="SFLD" id="SFLDS00001">
    <property type="entry name" value="Enolase"/>
    <property type="match status" value="1"/>
</dbReference>
<organism evidence="5 6">
    <name type="scientific">Dyella thiooxydans</name>
    <dbReference type="NCBI Taxonomy" id="445710"/>
    <lineage>
        <taxon>Bacteria</taxon>
        <taxon>Pseudomonadati</taxon>
        <taxon>Pseudomonadota</taxon>
        <taxon>Gammaproteobacteria</taxon>
        <taxon>Lysobacterales</taxon>
        <taxon>Rhodanobacteraceae</taxon>
        <taxon>Dyella</taxon>
    </lineage>
</organism>
<dbReference type="KEGG" id="dtx:ATSB10_27660"/>
<dbReference type="PATRIC" id="fig|445710.3.peg.2761"/>
<dbReference type="Pfam" id="PF13378">
    <property type="entry name" value="MR_MLE_C"/>
    <property type="match status" value="1"/>
</dbReference>
<dbReference type="FunFam" id="3.30.390.10:FF:000003">
    <property type="entry name" value="D-galactonate dehydratase"/>
    <property type="match status" value="1"/>
</dbReference>
<keyword evidence="2" id="KW-0460">Magnesium</keyword>
<evidence type="ECO:0000313" key="5">
    <source>
        <dbReference type="EMBL" id="AND70220.1"/>
    </source>
</evidence>
<dbReference type="SMART" id="SM00922">
    <property type="entry name" value="MR_MLE"/>
    <property type="match status" value="1"/>
</dbReference>
<reference evidence="5 6" key="1">
    <citation type="submission" date="2016-02" db="EMBL/GenBank/DDBJ databases">
        <title>Complete genome sequencing and analysis of ATSB10, Dyella thiooxydans isolated from rhizosphere soil of sunflower (Helianthus annuus L.).</title>
        <authorList>
            <person name="Lee Y."/>
            <person name="Hwangbo K."/>
            <person name="Chung H."/>
            <person name="Yoo J."/>
            <person name="Kim K.Y."/>
            <person name="Sa T.M."/>
            <person name="Um Y."/>
            <person name="Madhaiyan M."/>
        </authorList>
    </citation>
    <scope>NUCLEOTIDE SEQUENCE [LARGE SCALE GENOMIC DNA]</scope>
    <source>
        <strain evidence="5 6">ATSB10</strain>
    </source>
</reference>
<dbReference type="GO" id="GO:0008869">
    <property type="term" value="F:galactonate dehydratase activity"/>
    <property type="evidence" value="ECO:0007669"/>
    <property type="project" value="InterPro"/>
</dbReference>
<dbReference type="OrthoDB" id="103536at2"/>
<dbReference type="CDD" id="cd03325">
    <property type="entry name" value="D-galactonate_dehydratase"/>
    <property type="match status" value="1"/>
</dbReference>
<dbReference type="SUPFAM" id="SSF51604">
    <property type="entry name" value="Enolase C-terminal domain-like"/>
    <property type="match status" value="1"/>
</dbReference>
<dbReference type="SUPFAM" id="SSF54826">
    <property type="entry name" value="Enolase N-terminal domain-like"/>
    <property type="match status" value="1"/>
</dbReference>
<dbReference type="InterPro" id="IPR029065">
    <property type="entry name" value="Enolase_C-like"/>
</dbReference>
<dbReference type="PANTHER" id="PTHR48080">
    <property type="entry name" value="D-GALACTONATE DEHYDRATASE-RELATED"/>
    <property type="match status" value="1"/>
</dbReference>
<dbReference type="RefSeq" id="WP_063673288.1">
    <property type="nucleotide sequence ID" value="NZ_CP014841.1"/>
</dbReference>
<gene>
    <name evidence="5" type="ORF">ATSB10_27660</name>
</gene>
<dbReference type="Pfam" id="PF02746">
    <property type="entry name" value="MR_MLE_N"/>
    <property type="match status" value="1"/>
</dbReference>
<dbReference type="GO" id="GO:0009063">
    <property type="term" value="P:amino acid catabolic process"/>
    <property type="evidence" value="ECO:0007669"/>
    <property type="project" value="InterPro"/>
</dbReference>
<dbReference type="PANTHER" id="PTHR48080:SF2">
    <property type="entry name" value="D-GALACTONATE DEHYDRATASE"/>
    <property type="match status" value="1"/>
</dbReference>
<dbReference type="InterPro" id="IPR013342">
    <property type="entry name" value="Mandelate_racemase_C"/>
</dbReference>
<dbReference type="SFLD" id="SFLDF00003">
    <property type="entry name" value="D-galactonate_dehydratase"/>
    <property type="match status" value="1"/>
</dbReference>
<proteinExistence type="predicted"/>
<dbReference type="InterPro" id="IPR013341">
    <property type="entry name" value="Mandelate_racemase_N_dom"/>
</dbReference>
<sequence>MKITRLTTYLVPPRWCFVRIETDAGVVGWGEPVVEGRAHTVAAAVDELSDYLVGQDPRRVEDLWNVMYRGGFYRGGPILMSAIAGIDQALWDIKGKALGVPVHELLGGRVRDRIRVYSWIGGDRPGDTARAARAAVERGFTAVKMNATEELHFVDTYDKVTRLLENVQAVRDAVGPEVGLGLDFHGRVHKPMAKVLMRELAPYKLMFIEEPVLSDHLEALPELASLSPAPIALGERLYSRYDFKRVLQMGGVDIIQPDPSHAGGITETRKIAAMAEAYDVALALHCPLGPIALAANLQLDGVCHNAFIQEQSLGIHYNAANDLLDYVTDRGVFAYEDGYVTIPDGPGLGIEVNETYVAERAEVGHRWRNPLWRHADGSVAEW</sequence>
<dbReference type="Gene3D" id="3.30.390.10">
    <property type="entry name" value="Enolase-like, N-terminal domain"/>
    <property type="match status" value="1"/>
</dbReference>
<keyword evidence="3" id="KW-0456">Lyase</keyword>
<dbReference type="InterPro" id="IPR034593">
    <property type="entry name" value="DgoD-like"/>
</dbReference>
<dbReference type="AlphaFoldDB" id="A0A160N307"/>
<accession>A0A160N307</accession>
<dbReference type="PROSITE" id="PS00909">
    <property type="entry name" value="MR_MLE_2"/>
    <property type="match status" value="1"/>
</dbReference>
<dbReference type="InterPro" id="IPR029017">
    <property type="entry name" value="Enolase-like_N"/>
</dbReference>
<evidence type="ECO:0000256" key="2">
    <source>
        <dbReference type="ARBA" id="ARBA00022842"/>
    </source>
</evidence>